<keyword evidence="2" id="KW-1185">Reference proteome</keyword>
<accession>A0ABD1D536</accession>
<organism evidence="1 2">
    <name type="scientific">Culex pipiens pipiens</name>
    <name type="common">Northern house mosquito</name>
    <dbReference type="NCBI Taxonomy" id="38569"/>
    <lineage>
        <taxon>Eukaryota</taxon>
        <taxon>Metazoa</taxon>
        <taxon>Ecdysozoa</taxon>
        <taxon>Arthropoda</taxon>
        <taxon>Hexapoda</taxon>
        <taxon>Insecta</taxon>
        <taxon>Pterygota</taxon>
        <taxon>Neoptera</taxon>
        <taxon>Endopterygota</taxon>
        <taxon>Diptera</taxon>
        <taxon>Nematocera</taxon>
        <taxon>Culicoidea</taxon>
        <taxon>Culicidae</taxon>
        <taxon>Culicinae</taxon>
        <taxon>Culicini</taxon>
        <taxon>Culex</taxon>
        <taxon>Culex</taxon>
    </lineage>
</organism>
<name>A0ABD1D536_CULPP</name>
<evidence type="ECO:0000313" key="1">
    <source>
        <dbReference type="EMBL" id="KAL1394734.1"/>
    </source>
</evidence>
<evidence type="ECO:0000313" key="2">
    <source>
        <dbReference type="Proteomes" id="UP001562425"/>
    </source>
</evidence>
<dbReference type="EMBL" id="JBEHCU010007462">
    <property type="protein sequence ID" value="KAL1394734.1"/>
    <property type="molecule type" value="Genomic_DNA"/>
</dbReference>
<dbReference type="Proteomes" id="UP001562425">
    <property type="component" value="Unassembled WGS sequence"/>
</dbReference>
<reference evidence="1 2" key="1">
    <citation type="submission" date="2024-05" db="EMBL/GenBank/DDBJ databases">
        <title>Culex pipiens pipiens assembly and annotation.</title>
        <authorList>
            <person name="Alout H."/>
            <person name="Durand T."/>
        </authorList>
    </citation>
    <scope>NUCLEOTIDE SEQUENCE [LARGE SCALE GENOMIC DNA]</scope>
    <source>
        <strain evidence="1">HA-2024</strain>
        <tissue evidence="1">Whole body</tissue>
    </source>
</reference>
<protein>
    <submittedName>
        <fullName evidence="1">Uncharacterized protein</fullName>
    </submittedName>
</protein>
<comment type="caution">
    <text evidence="1">The sequence shown here is derived from an EMBL/GenBank/DDBJ whole genome shotgun (WGS) entry which is preliminary data.</text>
</comment>
<proteinExistence type="predicted"/>
<dbReference type="AlphaFoldDB" id="A0ABD1D536"/>
<gene>
    <name evidence="1" type="ORF">pipiens_011739</name>
</gene>
<sequence>MTSETEVKSPIPDWLNEQFFEDIFVEKHGLERGQFVVKVRAIIPTGGAGENYTSMLYRANVDAECGDGTTKTY</sequence>